<evidence type="ECO:0000256" key="3">
    <source>
        <dbReference type="ARBA" id="ARBA00012756"/>
    </source>
</evidence>
<dbReference type="InterPro" id="IPR023230">
    <property type="entry name" value="Glyco_hydro_2_CS"/>
</dbReference>
<feature type="domain" description="Beta galactosidase small chain/" evidence="8">
    <location>
        <begin position="734"/>
        <end position="1000"/>
    </location>
</feature>
<dbReference type="Gene3D" id="3.20.20.80">
    <property type="entry name" value="Glycosidases"/>
    <property type="match status" value="1"/>
</dbReference>
<dbReference type="Pfam" id="PF02929">
    <property type="entry name" value="Bgal_small_N"/>
    <property type="match status" value="1"/>
</dbReference>
<dbReference type="InterPro" id="IPR050347">
    <property type="entry name" value="Bact_Beta-galactosidase"/>
</dbReference>
<evidence type="ECO:0000259" key="8">
    <source>
        <dbReference type="SMART" id="SM01038"/>
    </source>
</evidence>
<dbReference type="InterPro" id="IPR008979">
    <property type="entry name" value="Galactose-bd-like_sf"/>
</dbReference>
<dbReference type="EMBL" id="WJQS01000006">
    <property type="protein sequence ID" value="MRI85809.1"/>
    <property type="molecule type" value="Genomic_DNA"/>
</dbReference>
<dbReference type="GO" id="GO:0009341">
    <property type="term" value="C:beta-galactosidase complex"/>
    <property type="evidence" value="ECO:0007669"/>
    <property type="project" value="InterPro"/>
</dbReference>
<dbReference type="InterPro" id="IPR006103">
    <property type="entry name" value="Glyco_hydro_2_cat"/>
</dbReference>
<evidence type="ECO:0000256" key="6">
    <source>
        <dbReference type="ARBA" id="ARBA00032230"/>
    </source>
</evidence>
<dbReference type="Gene3D" id="2.70.98.10">
    <property type="match status" value="1"/>
</dbReference>
<dbReference type="InterPro" id="IPR013783">
    <property type="entry name" value="Ig-like_fold"/>
</dbReference>
<dbReference type="InterPro" id="IPR017853">
    <property type="entry name" value="GH"/>
</dbReference>
<keyword evidence="4 7" id="KW-0378">Hydrolase</keyword>
<organism evidence="9 10">
    <name type="scientific">Fundicoccus ignavus</name>
    <dbReference type="NCBI Taxonomy" id="2664442"/>
    <lineage>
        <taxon>Bacteria</taxon>
        <taxon>Bacillati</taxon>
        <taxon>Bacillota</taxon>
        <taxon>Bacilli</taxon>
        <taxon>Lactobacillales</taxon>
        <taxon>Aerococcaceae</taxon>
        <taxon>Fundicoccus</taxon>
    </lineage>
</organism>
<protein>
    <recommendedName>
        <fullName evidence="3 7">Beta-galactosidase</fullName>
        <ecNumber evidence="3 7">3.2.1.23</ecNumber>
    </recommendedName>
    <alternativeName>
        <fullName evidence="6 7">Lactase</fullName>
    </alternativeName>
</protein>
<dbReference type="SUPFAM" id="SSF74650">
    <property type="entry name" value="Galactose mutarotase-like"/>
    <property type="match status" value="1"/>
</dbReference>
<gene>
    <name evidence="9" type="ORF">GIY09_08010</name>
</gene>
<keyword evidence="10" id="KW-1185">Reference proteome</keyword>
<comment type="similarity">
    <text evidence="2 7">Belongs to the glycosyl hydrolase 2 family.</text>
</comment>
<dbReference type="InterPro" id="IPR006101">
    <property type="entry name" value="Glyco_hydro_2"/>
</dbReference>
<dbReference type="Pfam" id="PF02837">
    <property type="entry name" value="Glyco_hydro_2_N"/>
    <property type="match status" value="1"/>
</dbReference>
<sequence length="1002" mass="115821">MIIPNYFEDLNTFHVNTLPRRNYYVPYTNLEAAQTKQNRRESEVYTDLNGTWDFHYFDNVRLIENEYWLASQAAELDYDQITVPSCWQLQGYGQIQYTNTEYPIPYDPPYVPYDNPAGLYRRNLSIDELTPGESIHLNFEGVDSAFYVWVNDQFIGYSQISHANHEFDITEALHVGNNQLSVLVIQWSDGTYFEDQDKYRYSGIYRDVYLLKRQAQRLNHFRVKPDVAANLQTASIALEVLDAVDTNEITVNLWSPEGVLLNETKHAIKDEIVFEIEQPALWDAEHPNLYLLVIQAGNEFYRQEVGLRRVEIKDKQLYVNHQSIKLVGVNHHDTNPNTGATVTIADQIHDLEQMKLYNFNSIRTAHYPKTAEFYELTDRMGFYVMSEADVETHGVVDLYGVGGNDNYNLIADDPQFTASFVDRMDASIVPFYNYSSIIMWSAGNESGYGCGIEEMLRHARGLDPIRPLHYEAYWYRDRSIDFNDEFIDMYSRMYPSVDEIEELYFKNGIDRPFILCEYIHAMGNGPGDIKEYYDYMMSKPEFIGAFVWEWADHSVNLTRGTNEDPVYRYGGDHGEYPHAGNFCMDGLVYPDRTPHTAVLEHRQIFRRILLTAYELDTLSFTFKNLYDFSNASEKVQLSVEYYDVGGRLLETKVLSDFDVAPQGETTIILEIPANLSDEVASIRFVSSMVNQPGFEGRELGFDQVILKEFETDLTSVPSIKAIKVEETLGEYIVTIGTDILKFSKRNGAISQINRNGRDLLVQPGEWSIWRAPIDNDRNIKKEWYQANYDRAQTRVHYSDYVDHVDAHIITFRGVINSVARQDIVKFEVKWFVKQDGSIYLDLEAEKNPLMPFLPRFGMKLPLISEFDQVSYYGNGPFESYEDKHYASYLGHFEGKVADFYEPYVTPQENGSHNFVKNLIVASQSEKLGFTSEMSFSFNVSNYSVEQLTEVMHRDLLEIEDVTYLHLDVKQSGLGSNACGPVLHENYQFNDPQFIFGLGIFLI</sequence>
<dbReference type="PANTHER" id="PTHR46323:SF2">
    <property type="entry name" value="BETA-GALACTOSIDASE"/>
    <property type="match status" value="1"/>
</dbReference>
<dbReference type="AlphaFoldDB" id="A0A6I2GKL7"/>
<dbReference type="EC" id="3.2.1.23" evidence="3 7"/>
<dbReference type="InterPro" id="IPR036156">
    <property type="entry name" value="Beta-gal/glucu_dom_sf"/>
</dbReference>
<reference evidence="9 10" key="1">
    <citation type="submission" date="2019-11" db="EMBL/GenBank/DDBJ databases">
        <title>Characterisation of Fundicoccus ignavus gen. nov. sp. nov., a novel genus of the family Aerococcaceae isolated from bulk tank milk.</title>
        <authorList>
            <person name="Siebert A."/>
            <person name="Huptas C."/>
            <person name="Wenning M."/>
            <person name="Scherer S."/>
            <person name="Doll E.V."/>
        </authorList>
    </citation>
    <scope>NUCLEOTIDE SEQUENCE [LARGE SCALE GENOMIC DNA]</scope>
    <source>
        <strain evidence="9 10">WS4759</strain>
    </source>
</reference>
<dbReference type="SUPFAM" id="SSF49785">
    <property type="entry name" value="Galactose-binding domain-like"/>
    <property type="match status" value="1"/>
</dbReference>
<proteinExistence type="inferred from homology"/>
<dbReference type="Gene3D" id="2.60.120.260">
    <property type="entry name" value="Galactose-binding domain-like"/>
    <property type="match status" value="1"/>
</dbReference>
<dbReference type="Gene3D" id="2.60.40.10">
    <property type="entry name" value="Immunoglobulins"/>
    <property type="match status" value="1"/>
</dbReference>
<dbReference type="PANTHER" id="PTHR46323">
    <property type="entry name" value="BETA-GALACTOSIDASE"/>
    <property type="match status" value="1"/>
</dbReference>
<evidence type="ECO:0000313" key="9">
    <source>
        <dbReference type="EMBL" id="MRI85809.1"/>
    </source>
</evidence>
<evidence type="ECO:0000256" key="4">
    <source>
        <dbReference type="ARBA" id="ARBA00022801"/>
    </source>
</evidence>
<accession>A0A6I2GKL7</accession>
<evidence type="ECO:0000256" key="1">
    <source>
        <dbReference type="ARBA" id="ARBA00001412"/>
    </source>
</evidence>
<dbReference type="PROSITE" id="PS00719">
    <property type="entry name" value="GLYCOSYL_HYDROL_F2_1"/>
    <property type="match status" value="1"/>
</dbReference>
<dbReference type="GO" id="GO:0005990">
    <property type="term" value="P:lactose catabolic process"/>
    <property type="evidence" value="ECO:0007669"/>
    <property type="project" value="TreeGrafter"/>
</dbReference>
<comment type="catalytic activity">
    <reaction evidence="1 7">
        <text>Hydrolysis of terminal non-reducing beta-D-galactose residues in beta-D-galactosides.</text>
        <dbReference type="EC" id="3.2.1.23"/>
    </reaction>
</comment>
<keyword evidence="5 7" id="KW-0326">Glycosidase</keyword>
<dbReference type="GO" id="GO:0004565">
    <property type="term" value="F:beta-galactosidase activity"/>
    <property type="evidence" value="ECO:0007669"/>
    <property type="project" value="UniProtKB-EC"/>
</dbReference>
<dbReference type="SUPFAM" id="SSF49303">
    <property type="entry name" value="beta-Galactosidase/glucuronidase domain"/>
    <property type="match status" value="1"/>
</dbReference>
<dbReference type="InterPro" id="IPR004199">
    <property type="entry name" value="B-gal_small/dom_5"/>
</dbReference>
<evidence type="ECO:0000313" key="10">
    <source>
        <dbReference type="Proteomes" id="UP000430975"/>
    </source>
</evidence>
<dbReference type="Pfam" id="PF00703">
    <property type="entry name" value="Glyco_hydro_2"/>
    <property type="match status" value="1"/>
</dbReference>
<comment type="caution">
    <text evidence="9">The sequence shown here is derived from an EMBL/GenBank/DDBJ whole genome shotgun (WGS) entry which is preliminary data.</text>
</comment>
<dbReference type="Proteomes" id="UP000430975">
    <property type="component" value="Unassembled WGS sequence"/>
</dbReference>
<dbReference type="GO" id="GO:0030246">
    <property type="term" value="F:carbohydrate binding"/>
    <property type="evidence" value="ECO:0007669"/>
    <property type="project" value="InterPro"/>
</dbReference>
<dbReference type="InterPro" id="IPR014718">
    <property type="entry name" value="GH-type_carb-bd"/>
</dbReference>
<dbReference type="SUPFAM" id="SSF51445">
    <property type="entry name" value="(Trans)glycosidases"/>
    <property type="match status" value="1"/>
</dbReference>
<dbReference type="Pfam" id="PF02836">
    <property type="entry name" value="Glyco_hydro_2_C"/>
    <property type="match status" value="1"/>
</dbReference>
<evidence type="ECO:0000256" key="7">
    <source>
        <dbReference type="RuleBase" id="RU361154"/>
    </source>
</evidence>
<dbReference type="InterPro" id="IPR006102">
    <property type="entry name" value="Ig-like_GH2"/>
</dbReference>
<dbReference type="PRINTS" id="PR00132">
    <property type="entry name" value="GLHYDRLASE2"/>
</dbReference>
<dbReference type="InterPro" id="IPR011013">
    <property type="entry name" value="Gal_mutarotase_sf_dom"/>
</dbReference>
<name>A0A6I2GKL7_9LACT</name>
<dbReference type="SMART" id="SM01038">
    <property type="entry name" value="Bgal_small_N"/>
    <property type="match status" value="1"/>
</dbReference>
<dbReference type="RefSeq" id="WP_153863673.1">
    <property type="nucleotide sequence ID" value="NZ_WJQS01000006.1"/>
</dbReference>
<evidence type="ECO:0000256" key="5">
    <source>
        <dbReference type="ARBA" id="ARBA00023295"/>
    </source>
</evidence>
<evidence type="ECO:0000256" key="2">
    <source>
        <dbReference type="ARBA" id="ARBA00007401"/>
    </source>
</evidence>
<dbReference type="InterPro" id="IPR006104">
    <property type="entry name" value="Glyco_hydro_2_N"/>
</dbReference>